<dbReference type="EMBL" id="CAJOBB010029463">
    <property type="protein sequence ID" value="CAF4437085.1"/>
    <property type="molecule type" value="Genomic_DNA"/>
</dbReference>
<feature type="compositionally biased region" description="Low complexity" evidence="1">
    <location>
        <begin position="61"/>
        <end position="73"/>
    </location>
</feature>
<evidence type="ECO:0000313" key="2">
    <source>
        <dbReference type="EMBL" id="CAF4437085.1"/>
    </source>
</evidence>
<accession>A0A820RGP5</accession>
<protein>
    <submittedName>
        <fullName evidence="2">Uncharacterized protein</fullName>
    </submittedName>
</protein>
<feature type="non-terminal residue" evidence="2">
    <location>
        <position position="1"/>
    </location>
</feature>
<sequence length="114" mass="12847">SSILFLLEEYKATPVVEEVEEEIIPPESQPKDTINNETSLSKNPVIEVDLIENNSLVNDNNDIPTTIDNHNNNKQIQSDSTPEQKHRLSNGENMPPDLSAVKEDDHKKIETSNK</sequence>
<dbReference type="AlphaFoldDB" id="A0A820RGP5"/>
<feature type="compositionally biased region" description="Basic and acidic residues" evidence="1">
    <location>
        <begin position="100"/>
        <end position="114"/>
    </location>
</feature>
<comment type="caution">
    <text evidence="2">The sequence shown here is derived from an EMBL/GenBank/DDBJ whole genome shotgun (WGS) entry which is preliminary data.</text>
</comment>
<reference evidence="2" key="1">
    <citation type="submission" date="2021-02" db="EMBL/GenBank/DDBJ databases">
        <authorList>
            <person name="Nowell W R."/>
        </authorList>
    </citation>
    <scope>NUCLEOTIDE SEQUENCE</scope>
</reference>
<name>A0A820RGP5_9BILA</name>
<evidence type="ECO:0000313" key="3">
    <source>
        <dbReference type="Proteomes" id="UP000663868"/>
    </source>
</evidence>
<proteinExistence type="predicted"/>
<dbReference type="Proteomes" id="UP000663868">
    <property type="component" value="Unassembled WGS sequence"/>
</dbReference>
<evidence type="ECO:0000256" key="1">
    <source>
        <dbReference type="SAM" id="MobiDB-lite"/>
    </source>
</evidence>
<feature type="region of interest" description="Disordered" evidence="1">
    <location>
        <begin position="61"/>
        <end position="114"/>
    </location>
</feature>
<gene>
    <name evidence="2" type="ORF">KXQ929_LOCUS53141</name>
</gene>
<organism evidence="2 3">
    <name type="scientific">Adineta steineri</name>
    <dbReference type="NCBI Taxonomy" id="433720"/>
    <lineage>
        <taxon>Eukaryota</taxon>
        <taxon>Metazoa</taxon>
        <taxon>Spiralia</taxon>
        <taxon>Gnathifera</taxon>
        <taxon>Rotifera</taxon>
        <taxon>Eurotatoria</taxon>
        <taxon>Bdelloidea</taxon>
        <taxon>Adinetida</taxon>
        <taxon>Adinetidae</taxon>
        <taxon>Adineta</taxon>
    </lineage>
</organism>